<comment type="caution">
    <text evidence="1">The sequence shown here is derived from an EMBL/GenBank/DDBJ whole genome shotgun (WGS) entry which is preliminary data.</text>
</comment>
<accession>A0ABW0KY24</accession>
<gene>
    <name evidence="1" type="ORF">ACFQDI_20875</name>
</gene>
<dbReference type="InterPro" id="IPR029058">
    <property type="entry name" value="AB_hydrolase_fold"/>
</dbReference>
<sequence length="231" mass="25339">MTRTCYIAINGIRTNPGDAEGWTDRFVTWINTRLPDGVVAEKFEYACGALLRRVRQRERADEIAKKAGYYRRAGYRLVLVGHSNGCDLIARVLEACGAEIDAAHLISPAADEEDFAEAIREGLIRRIHIYGSRNDGALRFAAATRPLLRWLGLGYGSLGLRGREFAALFPGVVQDHSDDTCGHSTWLQRGAPFEALMQALSANDLADHAIPLSTTHSAGDWSPGDSGLRDE</sequence>
<evidence type="ECO:0008006" key="3">
    <source>
        <dbReference type="Google" id="ProtNLM"/>
    </source>
</evidence>
<evidence type="ECO:0000313" key="1">
    <source>
        <dbReference type="EMBL" id="MFC5457336.1"/>
    </source>
</evidence>
<protein>
    <recommendedName>
        <fullName evidence="3">Alpha/beta hydrolase</fullName>
    </recommendedName>
</protein>
<proteinExistence type="predicted"/>
<dbReference type="Proteomes" id="UP001596052">
    <property type="component" value="Unassembled WGS sequence"/>
</dbReference>
<dbReference type="Gene3D" id="3.40.50.1820">
    <property type="entry name" value="alpha/beta hydrolase"/>
    <property type="match status" value="1"/>
</dbReference>
<dbReference type="RefSeq" id="WP_377170520.1">
    <property type="nucleotide sequence ID" value="NZ_JBHSMQ010000009.1"/>
</dbReference>
<organism evidence="1 2">
    <name type="scientific">Prosthecobacter fluviatilis</name>
    <dbReference type="NCBI Taxonomy" id="445931"/>
    <lineage>
        <taxon>Bacteria</taxon>
        <taxon>Pseudomonadati</taxon>
        <taxon>Verrucomicrobiota</taxon>
        <taxon>Verrucomicrobiia</taxon>
        <taxon>Verrucomicrobiales</taxon>
        <taxon>Verrucomicrobiaceae</taxon>
        <taxon>Prosthecobacter</taxon>
    </lineage>
</organism>
<name>A0ABW0KY24_9BACT</name>
<dbReference type="SUPFAM" id="SSF53474">
    <property type="entry name" value="alpha/beta-Hydrolases"/>
    <property type="match status" value="1"/>
</dbReference>
<dbReference type="EMBL" id="JBHSMQ010000009">
    <property type="protein sequence ID" value="MFC5457336.1"/>
    <property type="molecule type" value="Genomic_DNA"/>
</dbReference>
<reference evidence="2" key="1">
    <citation type="journal article" date="2019" name="Int. J. Syst. Evol. Microbiol.">
        <title>The Global Catalogue of Microorganisms (GCM) 10K type strain sequencing project: providing services to taxonomists for standard genome sequencing and annotation.</title>
        <authorList>
            <consortium name="The Broad Institute Genomics Platform"/>
            <consortium name="The Broad Institute Genome Sequencing Center for Infectious Disease"/>
            <person name="Wu L."/>
            <person name="Ma J."/>
        </authorList>
    </citation>
    <scope>NUCLEOTIDE SEQUENCE [LARGE SCALE GENOMIC DNA]</scope>
    <source>
        <strain evidence="2">CGMCC 4.1469</strain>
    </source>
</reference>
<evidence type="ECO:0000313" key="2">
    <source>
        <dbReference type="Proteomes" id="UP001596052"/>
    </source>
</evidence>
<keyword evidence="2" id="KW-1185">Reference proteome</keyword>